<dbReference type="Proteomes" id="UP000441032">
    <property type="component" value="Unassembled WGS sequence"/>
</dbReference>
<evidence type="ECO:0008006" key="4">
    <source>
        <dbReference type="Google" id="ProtNLM"/>
    </source>
</evidence>
<protein>
    <recommendedName>
        <fullName evidence="4">Lipopolysaccharide biosynthesis protein</fullName>
    </recommendedName>
</protein>
<dbReference type="RefSeq" id="WP_154205403.1">
    <property type="nucleotide sequence ID" value="NZ_WJYN01000001.1"/>
</dbReference>
<sequence>MKKIDSAAHEGGELFDFDLQAFVVRCWKLRQQIMLLAVLFSASILAFSFWMGRQYVSEGFMRAPRKFAEYNVQKAAFWDRDTLRRYLEENKKLDDANGQYLLGNLSERFVQAHVQAVLPLSKDDLRYVTDAKGVLDAIGILGFSITFKDRLAENAQARVQLMGDYIKDTMLSEDLLDTIYTKAGEAKAKKQQIDNQIIQKKLALAQASSRLEAARLIAGKYPEASKMEARQLLSTSSDNTASRYLSPIAQLVGIETEIADLRSQLTLLERDAEQNALRSEFYERIDQGIRQAKTGSALLAEFVKTAQAVFAGKDLKDDETREIYNQLMVIAEQMRNKHISEARFVSGPTLPEYRSGPSSLALALLSLIGGVLLASLIVLLVDKVRTSSGVHGNAALDEGVGSEEDSLRPVRVA</sequence>
<comment type="caution">
    <text evidence="2">The sequence shown here is derived from an EMBL/GenBank/DDBJ whole genome shotgun (WGS) entry which is preliminary data.</text>
</comment>
<keyword evidence="1" id="KW-0812">Transmembrane</keyword>
<evidence type="ECO:0000256" key="1">
    <source>
        <dbReference type="SAM" id="Phobius"/>
    </source>
</evidence>
<evidence type="ECO:0000313" key="3">
    <source>
        <dbReference type="Proteomes" id="UP000441032"/>
    </source>
</evidence>
<dbReference type="EMBL" id="WJYN01000001">
    <property type="protein sequence ID" value="MRS97235.1"/>
    <property type="molecule type" value="Genomic_DNA"/>
</dbReference>
<proteinExistence type="predicted"/>
<dbReference type="AlphaFoldDB" id="A0A7X2L8W9"/>
<feature type="transmembrane region" description="Helical" evidence="1">
    <location>
        <begin position="360"/>
        <end position="381"/>
    </location>
</feature>
<feature type="transmembrane region" description="Helical" evidence="1">
    <location>
        <begin position="33"/>
        <end position="52"/>
    </location>
</feature>
<reference evidence="2 3" key="1">
    <citation type="submission" date="2019-11" db="EMBL/GenBank/DDBJ databases">
        <title>Phenotypic characterization of an OXA-22 and OXA-60 co-producing Ralstonia pickettii clinical strain.</title>
        <authorList>
            <person name="He F."/>
        </authorList>
    </citation>
    <scope>NUCLEOTIDE SEQUENCE [LARGE SCALE GENOMIC DNA]</scope>
    <source>
        <strain evidence="2 3">PSLESD1</strain>
    </source>
</reference>
<keyword evidence="1" id="KW-1133">Transmembrane helix</keyword>
<gene>
    <name evidence="2" type="ORF">GJQ57_01065</name>
</gene>
<name>A0A7X2L8W9_RALPI</name>
<accession>A0A7X2L8W9</accession>
<organism evidence="2 3">
    <name type="scientific">Ralstonia pickettii</name>
    <name type="common">Burkholderia pickettii</name>
    <dbReference type="NCBI Taxonomy" id="329"/>
    <lineage>
        <taxon>Bacteria</taxon>
        <taxon>Pseudomonadati</taxon>
        <taxon>Pseudomonadota</taxon>
        <taxon>Betaproteobacteria</taxon>
        <taxon>Burkholderiales</taxon>
        <taxon>Burkholderiaceae</taxon>
        <taxon>Ralstonia</taxon>
    </lineage>
</organism>
<evidence type="ECO:0000313" key="2">
    <source>
        <dbReference type="EMBL" id="MRS97235.1"/>
    </source>
</evidence>
<keyword evidence="1" id="KW-0472">Membrane</keyword>